<dbReference type="AlphaFoldDB" id="A0A545AZN0"/>
<dbReference type="InParanoid" id="A0A545AZN0"/>
<dbReference type="InterPro" id="IPR050484">
    <property type="entry name" value="Transf_Hexapept/Carb_Anhydrase"/>
</dbReference>
<dbReference type="SUPFAM" id="SSF51161">
    <property type="entry name" value="Trimeric LpxA-like enzymes"/>
    <property type="match status" value="1"/>
</dbReference>
<dbReference type="RefSeq" id="WP_142702411.1">
    <property type="nucleotide sequence ID" value="NZ_VIRS01000001.1"/>
</dbReference>
<proteinExistence type="predicted"/>
<keyword evidence="2" id="KW-1185">Reference proteome</keyword>
<dbReference type="EMBL" id="VIRS01000001">
    <property type="protein sequence ID" value="TQS46793.1"/>
    <property type="molecule type" value="Genomic_DNA"/>
</dbReference>
<dbReference type="PANTHER" id="PTHR13061:SF29">
    <property type="entry name" value="GAMMA CARBONIC ANHYDRASE-LIKE 1, MITOCHONDRIAL-RELATED"/>
    <property type="match status" value="1"/>
</dbReference>
<name>A0A545AZN0_9ACTN</name>
<dbReference type="OrthoDB" id="9803036at2"/>
<organism evidence="1 2">
    <name type="scientific">Cryptosporangium phraense</name>
    <dbReference type="NCBI Taxonomy" id="2593070"/>
    <lineage>
        <taxon>Bacteria</taxon>
        <taxon>Bacillati</taxon>
        <taxon>Actinomycetota</taxon>
        <taxon>Actinomycetes</taxon>
        <taxon>Cryptosporangiales</taxon>
        <taxon>Cryptosporangiaceae</taxon>
        <taxon>Cryptosporangium</taxon>
    </lineage>
</organism>
<protein>
    <submittedName>
        <fullName evidence="1">Gamma carbonic anhydrase family protein</fullName>
    </submittedName>
</protein>
<evidence type="ECO:0000313" key="2">
    <source>
        <dbReference type="Proteomes" id="UP000317982"/>
    </source>
</evidence>
<dbReference type="Proteomes" id="UP000317982">
    <property type="component" value="Unassembled WGS sequence"/>
</dbReference>
<accession>A0A545AZN0</accession>
<dbReference type="InterPro" id="IPR011004">
    <property type="entry name" value="Trimer_LpxA-like_sf"/>
</dbReference>
<evidence type="ECO:0000313" key="1">
    <source>
        <dbReference type="EMBL" id="TQS46793.1"/>
    </source>
</evidence>
<dbReference type="Gene3D" id="2.160.10.10">
    <property type="entry name" value="Hexapeptide repeat proteins"/>
    <property type="match status" value="1"/>
</dbReference>
<comment type="caution">
    <text evidence="1">The sequence shown here is derived from an EMBL/GenBank/DDBJ whole genome shotgun (WGS) entry which is preliminary data.</text>
</comment>
<sequence length="202" mass="21460">MILEHRGARPVVHPTAYVAPTAVVSGDVEVGPHCRILFGAVVTADSGPIRLGEHVIVMENAVLRGTARDPLTIGHHSLVGPHASVTGAEVGERTFLATGSSVFNGARIGAGSEVRVNGCVHLRTVLSPGSTVPIGWVTVGDPARIMPPVHHDAIWAIQRDLDFPGYVFGVDRGDPDAMVTITERYARALAERPTTRDERSES</sequence>
<dbReference type="PANTHER" id="PTHR13061">
    <property type="entry name" value="DYNACTIN SUBUNIT P25"/>
    <property type="match status" value="1"/>
</dbReference>
<gene>
    <name evidence="1" type="ORF">FL583_00495</name>
</gene>
<reference evidence="1 2" key="1">
    <citation type="submission" date="2019-07" db="EMBL/GenBank/DDBJ databases">
        <title>Cryptosporangium phraense sp. nov., isolated from plant litter.</title>
        <authorList>
            <person name="Suriyachadkun C."/>
        </authorList>
    </citation>
    <scope>NUCLEOTIDE SEQUENCE [LARGE SCALE GENOMIC DNA]</scope>
    <source>
        <strain evidence="1 2">A-T 5661</strain>
    </source>
</reference>